<dbReference type="Gene3D" id="3.40.50.720">
    <property type="entry name" value="NAD(P)-binding Rossmann-like Domain"/>
    <property type="match status" value="1"/>
</dbReference>
<dbReference type="PANTHER" id="PTHR43355">
    <property type="entry name" value="FLAVIN REDUCTASE (NADPH)"/>
    <property type="match status" value="1"/>
</dbReference>
<evidence type="ECO:0000259" key="1">
    <source>
        <dbReference type="Pfam" id="PF13460"/>
    </source>
</evidence>
<sequence length="246" mass="26133">MKIVVFGANGPTGRQVVQQALDEGHAVTAVTRRPESFPPGGPLLRVVGADVYDPVAVKEAVAGQDAVVSTLGVPFGRNPVTVYSVGLTHITRAMAGHGVARLACVTSTSVSGEESPGEGLFFRKVLEPFIVGYVGRTVYEDMRRGEEVVSRSDCDWTVVRPAGLFDAPAVSRYRMAAGPRLPGRFTSRSDLANALLRQVVDGLDPRAVVEVRTEQGTPSFLDIIRNEAMGGKKKEKQGATVAEGTA</sequence>
<accession>A0ABV6UEQ4</accession>
<dbReference type="Pfam" id="PF13460">
    <property type="entry name" value="NAD_binding_10"/>
    <property type="match status" value="1"/>
</dbReference>
<dbReference type="InterPro" id="IPR016040">
    <property type="entry name" value="NAD(P)-bd_dom"/>
</dbReference>
<dbReference type="PANTHER" id="PTHR43355:SF2">
    <property type="entry name" value="FLAVIN REDUCTASE (NADPH)"/>
    <property type="match status" value="1"/>
</dbReference>
<comment type="caution">
    <text evidence="2">The sequence shown here is derived from an EMBL/GenBank/DDBJ whole genome shotgun (WGS) entry which is preliminary data.</text>
</comment>
<feature type="domain" description="NAD(P)-binding" evidence="1">
    <location>
        <begin position="7"/>
        <end position="199"/>
    </location>
</feature>
<dbReference type="EMBL" id="JBHEZZ010000001">
    <property type="protein sequence ID" value="MFC1399930.1"/>
    <property type="molecule type" value="Genomic_DNA"/>
</dbReference>
<organism evidence="2 3">
    <name type="scientific">Streptacidiphilus cavernicola</name>
    <dbReference type="NCBI Taxonomy" id="3342716"/>
    <lineage>
        <taxon>Bacteria</taxon>
        <taxon>Bacillati</taxon>
        <taxon>Actinomycetota</taxon>
        <taxon>Actinomycetes</taxon>
        <taxon>Kitasatosporales</taxon>
        <taxon>Streptomycetaceae</taxon>
        <taxon>Streptacidiphilus</taxon>
    </lineage>
</organism>
<protein>
    <submittedName>
        <fullName evidence="2">NAD(P)-dependent oxidoreductase</fullName>
    </submittedName>
</protein>
<dbReference type="Proteomes" id="UP001592528">
    <property type="component" value="Unassembled WGS sequence"/>
</dbReference>
<name>A0ABV6UEQ4_9ACTN</name>
<dbReference type="RefSeq" id="WP_051724939.1">
    <property type="nucleotide sequence ID" value="NZ_JBHEZZ010000001.1"/>
</dbReference>
<dbReference type="InterPro" id="IPR036291">
    <property type="entry name" value="NAD(P)-bd_dom_sf"/>
</dbReference>
<evidence type="ECO:0000313" key="3">
    <source>
        <dbReference type="Proteomes" id="UP001592528"/>
    </source>
</evidence>
<dbReference type="SUPFAM" id="SSF51735">
    <property type="entry name" value="NAD(P)-binding Rossmann-fold domains"/>
    <property type="match status" value="1"/>
</dbReference>
<keyword evidence="3" id="KW-1185">Reference proteome</keyword>
<reference evidence="2 3" key="1">
    <citation type="submission" date="2024-09" db="EMBL/GenBank/DDBJ databases">
        <authorList>
            <person name="Lee S.D."/>
        </authorList>
    </citation>
    <scope>NUCLEOTIDE SEQUENCE [LARGE SCALE GENOMIC DNA]</scope>
    <source>
        <strain evidence="2 3">N1-5</strain>
    </source>
</reference>
<proteinExistence type="predicted"/>
<evidence type="ECO:0000313" key="2">
    <source>
        <dbReference type="EMBL" id="MFC1399930.1"/>
    </source>
</evidence>
<dbReference type="InterPro" id="IPR051606">
    <property type="entry name" value="Polyketide_Oxido-like"/>
</dbReference>
<gene>
    <name evidence="2" type="ORF">ACEZDJ_01325</name>
</gene>